<dbReference type="InterPro" id="IPR017853">
    <property type="entry name" value="GH"/>
</dbReference>
<dbReference type="PANTHER" id="PTHR31297:SF13">
    <property type="entry name" value="PUTATIVE-RELATED"/>
    <property type="match status" value="1"/>
</dbReference>
<dbReference type="Proteomes" id="UP000198406">
    <property type="component" value="Unassembled WGS sequence"/>
</dbReference>
<dbReference type="Gene3D" id="3.20.20.80">
    <property type="entry name" value="Glycosidases"/>
    <property type="match status" value="1"/>
</dbReference>
<evidence type="ECO:0000313" key="7">
    <source>
        <dbReference type="EMBL" id="GAX25180.1"/>
    </source>
</evidence>
<dbReference type="SUPFAM" id="SSF49785">
    <property type="entry name" value="Galactose-binding domain-like"/>
    <property type="match status" value="2"/>
</dbReference>
<dbReference type="Pfam" id="PF03422">
    <property type="entry name" value="CBM_6"/>
    <property type="match status" value="2"/>
</dbReference>
<dbReference type="InterPro" id="IPR005084">
    <property type="entry name" value="CBM6"/>
</dbReference>
<name>A0A1Z5KFT8_FISSO</name>
<evidence type="ECO:0000256" key="2">
    <source>
        <dbReference type="ARBA" id="ARBA00022801"/>
    </source>
</evidence>
<dbReference type="PANTHER" id="PTHR31297">
    <property type="entry name" value="GLUCAN ENDO-1,6-BETA-GLUCOSIDASE B"/>
    <property type="match status" value="1"/>
</dbReference>
<evidence type="ECO:0008006" key="9">
    <source>
        <dbReference type="Google" id="ProtNLM"/>
    </source>
</evidence>
<dbReference type="GO" id="GO:0030246">
    <property type="term" value="F:carbohydrate binding"/>
    <property type="evidence" value="ECO:0007669"/>
    <property type="project" value="InterPro"/>
</dbReference>
<feature type="region of interest" description="Disordered" evidence="4">
    <location>
        <begin position="162"/>
        <end position="187"/>
    </location>
</feature>
<dbReference type="OrthoDB" id="1887033at2759"/>
<sequence length="794" mass="89537">MSFLPLREGKRSRKRRRTAAVASVLVLGFSSATVAQNCTFFVPATNYTSMQGVLPISDALGYLDVNDWVIYEIPSASYNEIEWRVASPPGEGKVMVVHADTRQYYTHLYEMPVTGDWNTYQSVTSQFTIPPVSNESAMIPLKLQILQGGFNLQSLCLRTIQPSSPPQEEVSKEPSMEPSMEPSITPSMVPSITPSKVVFVPDTTITPTPSSECRQTYQAARDYRLVQGMTIEGKEISNLAWLDPSDLVVYDMALPREGWYQFHFGVSTPSGEGAFRVELENIEENAPEPIRFTISQLPATSSWYQYEKASSEWVYLTPSARTTMTLTVEQGGWNFRWWCWDWEAEIPTATPTSRPHNGLLTPRPSEDILPTAEPTATPTSSSPTTATPTSFTDTATGFVHADGTILRDPKDQPLLLRGVALGGWMTPHLVMNSSSISAGEWWKRVETTVGTNSRRSFQQAWLQSFVTKYDLQEIKAIGFNAIRVPLHYKLFTLPIQEESMAGYDTWSAIGFRLLDQLMDWASEHELYVLLDMMAAPGGQGLDPITDFNVQNPSLWEYAENRRKTIALWQELARRYAEHPWLAGYDLLSAVDWNFQEDEWATRHWNGCDETSNKPLRALYEQAISAIREVDKHHMIILAGNCWGMNHQGLLPVDDTNVALGFHLYRMEPAMETIESLIANREKHNVPVIMTHVSGELNESSASVIQRMESSDLGWLWWTWKGLNTTMMPFQFGSSTSYNTLADYWSKNCSNIQEESAFRALMQIANNTLVYRAKPISSVVKMLLGNNTVESRQIG</sequence>
<dbReference type="InterPro" id="IPR001547">
    <property type="entry name" value="Glyco_hydro_5"/>
</dbReference>
<dbReference type="InParanoid" id="A0A1Z5KFT8"/>
<dbReference type="GO" id="GO:0009251">
    <property type="term" value="P:glucan catabolic process"/>
    <property type="evidence" value="ECO:0007669"/>
    <property type="project" value="TreeGrafter"/>
</dbReference>
<evidence type="ECO:0000259" key="6">
    <source>
        <dbReference type="Pfam" id="PF03422"/>
    </source>
</evidence>
<proteinExistence type="inferred from homology"/>
<feature type="domain" description="CBM6" evidence="6">
    <location>
        <begin position="58"/>
        <end position="130"/>
    </location>
</feature>
<dbReference type="InterPro" id="IPR050386">
    <property type="entry name" value="Glycosyl_hydrolase_5"/>
</dbReference>
<accession>A0A1Z5KFT8</accession>
<feature type="domain" description="CBM6" evidence="6">
    <location>
        <begin position="220"/>
        <end position="338"/>
    </location>
</feature>
<reference evidence="7 8" key="1">
    <citation type="journal article" date="2015" name="Plant Cell">
        <title>Oil accumulation by the oleaginous diatom Fistulifera solaris as revealed by the genome and transcriptome.</title>
        <authorList>
            <person name="Tanaka T."/>
            <person name="Maeda Y."/>
            <person name="Veluchamy A."/>
            <person name="Tanaka M."/>
            <person name="Abida H."/>
            <person name="Marechal E."/>
            <person name="Bowler C."/>
            <person name="Muto M."/>
            <person name="Sunaga Y."/>
            <person name="Tanaka M."/>
            <person name="Yoshino T."/>
            <person name="Taniguchi T."/>
            <person name="Fukuda Y."/>
            <person name="Nemoto M."/>
            <person name="Matsumoto M."/>
            <person name="Wong P.S."/>
            <person name="Aburatani S."/>
            <person name="Fujibuchi W."/>
        </authorList>
    </citation>
    <scope>NUCLEOTIDE SEQUENCE [LARGE SCALE GENOMIC DNA]</scope>
    <source>
        <strain evidence="7 8">JPCC DA0580</strain>
    </source>
</reference>
<dbReference type="EMBL" id="BDSP01000222">
    <property type="protein sequence ID" value="GAX25180.1"/>
    <property type="molecule type" value="Genomic_DNA"/>
</dbReference>
<dbReference type="GO" id="GO:0005576">
    <property type="term" value="C:extracellular region"/>
    <property type="evidence" value="ECO:0007669"/>
    <property type="project" value="TreeGrafter"/>
</dbReference>
<feature type="region of interest" description="Disordered" evidence="4">
    <location>
        <begin position="350"/>
        <end position="391"/>
    </location>
</feature>
<evidence type="ECO:0000313" key="8">
    <source>
        <dbReference type="Proteomes" id="UP000198406"/>
    </source>
</evidence>
<gene>
    <name evidence="7" type="ORF">FisN_16Hh017</name>
</gene>
<keyword evidence="8" id="KW-1185">Reference proteome</keyword>
<dbReference type="InterPro" id="IPR008979">
    <property type="entry name" value="Galactose-bd-like_sf"/>
</dbReference>
<dbReference type="Pfam" id="PF00150">
    <property type="entry name" value="Cellulase"/>
    <property type="match status" value="1"/>
</dbReference>
<keyword evidence="3" id="KW-0326">Glycosidase</keyword>
<evidence type="ECO:0000256" key="1">
    <source>
        <dbReference type="ARBA" id="ARBA00005641"/>
    </source>
</evidence>
<dbReference type="Gene3D" id="2.60.120.260">
    <property type="entry name" value="Galactose-binding domain-like"/>
    <property type="match status" value="2"/>
</dbReference>
<feature type="compositionally biased region" description="Low complexity" evidence="4">
    <location>
        <begin position="370"/>
        <end position="391"/>
    </location>
</feature>
<comment type="similarity">
    <text evidence="1">Belongs to the glycosyl hydrolase 5 (cellulase A) family.</text>
</comment>
<feature type="domain" description="Glycoside hydrolase family 5" evidence="5">
    <location>
        <begin position="455"/>
        <end position="720"/>
    </location>
</feature>
<evidence type="ECO:0000259" key="5">
    <source>
        <dbReference type="Pfam" id="PF00150"/>
    </source>
</evidence>
<dbReference type="AlphaFoldDB" id="A0A1Z5KFT8"/>
<evidence type="ECO:0000256" key="3">
    <source>
        <dbReference type="ARBA" id="ARBA00023295"/>
    </source>
</evidence>
<organism evidence="7 8">
    <name type="scientific">Fistulifera solaris</name>
    <name type="common">Oleaginous diatom</name>
    <dbReference type="NCBI Taxonomy" id="1519565"/>
    <lineage>
        <taxon>Eukaryota</taxon>
        <taxon>Sar</taxon>
        <taxon>Stramenopiles</taxon>
        <taxon>Ochrophyta</taxon>
        <taxon>Bacillariophyta</taxon>
        <taxon>Bacillariophyceae</taxon>
        <taxon>Bacillariophycidae</taxon>
        <taxon>Naviculales</taxon>
        <taxon>Naviculaceae</taxon>
        <taxon>Fistulifera</taxon>
    </lineage>
</organism>
<protein>
    <recommendedName>
        <fullName evidence="9">Glycoside hydrolase family 5 domain-containing protein</fullName>
    </recommendedName>
</protein>
<keyword evidence="2" id="KW-0378">Hydrolase</keyword>
<dbReference type="GO" id="GO:0009986">
    <property type="term" value="C:cell surface"/>
    <property type="evidence" value="ECO:0007669"/>
    <property type="project" value="TreeGrafter"/>
</dbReference>
<comment type="caution">
    <text evidence="7">The sequence shown here is derived from an EMBL/GenBank/DDBJ whole genome shotgun (WGS) entry which is preliminary data.</text>
</comment>
<evidence type="ECO:0000256" key="4">
    <source>
        <dbReference type="SAM" id="MobiDB-lite"/>
    </source>
</evidence>
<dbReference type="SUPFAM" id="SSF51445">
    <property type="entry name" value="(Trans)glycosidases"/>
    <property type="match status" value="1"/>
</dbReference>
<dbReference type="GO" id="GO:0008422">
    <property type="term" value="F:beta-glucosidase activity"/>
    <property type="evidence" value="ECO:0007669"/>
    <property type="project" value="TreeGrafter"/>
</dbReference>